<keyword evidence="4" id="KW-1185">Reference proteome</keyword>
<dbReference type="GO" id="GO:0016020">
    <property type="term" value="C:membrane"/>
    <property type="evidence" value="ECO:0007669"/>
    <property type="project" value="InterPro"/>
</dbReference>
<proteinExistence type="predicted"/>
<dbReference type="Gene3D" id="1.20.120.1220">
    <property type="match status" value="1"/>
</dbReference>
<keyword evidence="1" id="KW-0812">Transmembrane</keyword>
<feature type="transmembrane region" description="Helical" evidence="1">
    <location>
        <begin position="62"/>
        <end position="86"/>
    </location>
</feature>
<protein>
    <submittedName>
        <fullName evidence="3">Type IV prepilin peptidase TadV/CpaA</fullName>
    </submittedName>
</protein>
<feature type="transmembrane region" description="Helical" evidence="1">
    <location>
        <begin position="29"/>
        <end position="50"/>
    </location>
</feature>
<dbReference type="InterPro" id="IPR000045">
    <property type="entry name" value="Prepilin_IV_endopep_pep"/>
</dbReference>
<dbReference type="AlphaFoldDB" id="A0A286RD24"/>
<keyword evidence="1" id="KW-1133">Transmembrane helix</keyword>
<name>A0A286RD24_9BACT</name>
<accession>A0A286RD24</accession>
<evidence type="ECO:0000256" key="1">
    <source>
        <dbReference type="SAM" id="Phobius"/>
    </source>
</evidence>
<dbReference type="RefSeq" id="WP_157731749.1">
    <property type="nucleotide sequence ID" value="NZ_CP018477.1"/>
</dbReference>
<dbReference type="OrthoDB" id="9789291at2"/>
<keyword evidence="1" id="KW-0472">Membrane</keyword>
<dbReference type="GO" id="GO:0004190">
    <property type="term" value="F:aspartic-type endopeptidase activity"/>
    <property type="evidence" value="ECO:0007669"/>
    <property type="project" value="InterPro"/>
</dbReference>
<organism evidence="3 4">
    <name type="scientific">Thermogutta terrifontis</name>
    <dbReference type="NCBI Taxonomy" id="1331910"/>
    <lineage>
        <taxon>Bacteria</taxon>
        <taxon>Pseudomonadati</taxon>
        <taxon>Planctomycetota</taxon>
        <taxon>Planctomycetia</taxon>
        <taxon>Pirellulales</taxon>
        <taxon>Thermoguttaceae</taxon>
        <taxon>Thermogutta</taxon>
    </lineage>
</organism>
<gene>
    <name evidence="3" type="ORF">THTE_1250</name>
</gene>
<evidence type="ECO:0000313" key="4">
    <source>
        <dbReference type="Proteomes" id="UP000215086"/>
    </source>
</evidence>
<evidence type="ECO:0000259" key="2">
    <source>
        <dbReference type="Pfam" id="PF01478"/>
    </source>
</evidence>
<reference evidence="3 4" key="1">
    <citation type="journal article" name="Front. Microbiol.">
        <title>Sugar Metabolism of the First Thermophilic Planctomycete Thermogutta terrifontis: Comparative Genomic and Transcriptomic Approaches.</title>
        <authorList>
            <person name="Elcheninov A.G."/>
            <person name="Menzel P."/>
            <person name="Gudbergsdottir S.R."/>
            <person name="Slesarev A.I."/>
            <person name="Kadnikov V.V."/>
            <person name="Krogh A."/>
            <person name="Bonch-Osmolovskaya E.A."/>
            <person name="Peng X."/>
            <person name="Kublanov I.V."/>
        </authorList>
    </citation>
    <scope>NUCLEOTIDE SEQUENCE [LARGE SCALE GENOMIC DNA]</scope>
    <source>
        <strain evidence="3 4">R1</strain>
    </source>
</reference>
<feature type="transmembrane region" description="Helical" evidence="1">
    <location>
        <begin position="106"/>
        <end position="127"/>
    </location>
</feature>
<feature type="domain" description="Prepilin type IV endopeptidase peptidase" evidence="2">
    <location>
        <begin position="4"/>
        <end position="122"/>
    </location>
</feature>
<evidence type="ECO:0000313" key="3">
    <source>
        <dbReference type="EMBL" id="ASV73852.1"/>
    </source>
</evidence>
<sequence length="191" mass="20895">MVYILLLFLTAAVVSDVRTRRIFNWITYPGILAGLLLNGLGDLAVMAGWASSSWMQTWGVIGLGQAVTGFLACGLVMVACYVFFRIGGGDVKLIAMIGAYLGPEDGIIAMLWTFVLGACVALSVLVWRVGPVRFVMHLGRRLMGWLRVGYWGALTPEEQKALEPTLFLAPNAWLAVVIVHFRVVERLLGQP</sequence>
<dbReference type="Proteomes" id="UP000215086">
    <property type="component" value="Chromosome"/>
</dbReference>
<dbReference type="KEGG" id="ttf:THTE_1250"/>
<dbReference type="Pfam" id="PF01478">
    <property type="entry name" value="Peptidase_A24"/>
    <property type="match status" value="1"/>
</dbReference>
<dbReference type="EMBL" id="CP018477">
    <property type="protein sequence ID" value="ASV73852.1"/>
    <property type="molecule type" value="Genomic_DNA"/>
</dbReference>